<accession>A0A9W7FH94</accession>
<dbReference type="AlphaFoldDB" id="A0A9W7FH94"/>
<dbReference type="InterPro" id="IPR000415">
    <property type="entry name" value="Nitroreductase-like"/>
</dbReference>
<evidence type="ECO:0000313" key="3">
    <source>
        <dbReference type="Proteomes" id="UP001165160"/>
    </source>
</evidence>
<dbReference type="GO" id="GO:0016491">
    <property type="term" value="F:oxidoreductase activity"/>
    <property type="evidence" value="ECO:0007669"/>
    <property type="project" value="InterPro"/>
</dbReference>
<keyword evidence="3" id="KW-1185">Reference proteome</keyword>
<comment type="caution">
    <text evidence="2">The sequence shown here is derived from an EMBL/GenBank/DDBJ whole genome shotgun (WGS) entry which is preliminary data.</text>
</comment>
<reference evidence="3" key="1">
    <citation type="journal article" date="2023" name="Commun. Biol.">
        <title>Genome analysis of Parmales, the sister group of diatoms, reveals the evolutionary specialization of diatoms from phago-mixotrophs to photoautotrophs.</title>
        <authorList>
            <person name="Ban H."/>
            <person name="Sato S."/>
            <person name="Yoshikawa S."/>
            <person name="Yamada K."/>
            <person name="Nakamura Y."/>
            <person name="Ichinomiya M."/>
            <person name="Sato N."/>
            <person name="Blanc-Mathieu R."/>
            <person name="Endo H."/>
            <person name="Kuwata A."/>
            <person name="Ogata H."/>
        </authorList>
    </citation>
    <scope>NUCLEOTIDE SEQUENCE [LARGE SCALE GENOMIC DNA]</scope>
    <source>
        <strain evidence="3">NIES 3699</strain>
    </source>
</reference>
<proteinExistence type="predicted"/>
<feature type="domain" description="Nitroreductase" evidence="1">
    <location>
        <begin position="159"/>
        <end position="216"/>
    </location>
</feature>
<dbReference type="Gene3D" id="3.40.109.10">
    <property type="entry name" value="NADH Oxidase"/>
    <property type="match status" value="1"/>
</dbReference>
<dbReference type="InterPro" id="IPR052530">
    <property type="entry name" value="NAD(P)H_nitroreductase"/>
</dbReference>
<organism evidence="2 3">
    <name type="scientific">Triparma verrucosa</name>
    <dbReference type="NCBI Taxonomy" id="1606542"/>
    <lineage>
        <taxon>Eukaryota</taxon>
        <taxon>Sar</taxon>
        <taxon>Stramenopiles</taxon>
        <taxon>Ochrophyta</taxon>
        <taxon>Bolidophyceae</taxon>
        <taxon>Parmales</taxon>
        <taxon>Triparmaceae</taxon>
        <taxon>Triparma</taxon>
    </lineage>
</organism>
<dbReference type="SUPFAM" id="SSF55469">
    <property type="entry name" value="FMN-dependent nitroreductase-like"/>
    <property type="match status" value="1"/>
</dbReference>
<dbReference type="Proteomes" id="UP001165160">
    <property type="component" value="Unassembled WGS sequence"/>
</dbReference>
<protein>
    <recommendedName>
        <fullName evidence="1">Nitroreductase domain-containing protein</fullName>
    </recommendedName>
</protein>
<dbReference type="InterPro" id="IPR029479">
    <property type="entry name" value="Nitroreductase"/>
</dbReference>
<dbReference type="PANTHER" id="PTHR43821">
    <property type="entry name" value="NAD(P)H NITROREDUCTASE YDJA-RELATED"/>
    <property type="match status" value="1"/>
</dbReference>
<dbReference type="Pfam" id="PF00881">
    <property type="entry name" value="Nitroreductase"/>
    <property type="match status" value="1"/>
</dbReference>
<dbReference type="EMBL" id="BRXX01000438">
    <property type="protein sequence ID" value="GMI12132.1"/>
    <property type="molecule type" value="Genomic_DNA"/>
</dbReference>
<gene>
    <name evidence="2" type="ORF">TrVE_jg7150</name>
</gene>
<evidence type="ECO:0000259" key="1">
    <source>
        <dbReference type="Pfam" id="PF00881"/>
    </source>
</evidence>
<dbReference type="PANTHER" id="PTHR43821:SF1">
    <property type="entry name" value="NAD(P)H NITROREDUCTASE YDJA-RELATED"/>
    <property type="match status" value="1"/>
</dbReference>
<sequence>MDAVNAWLVSHNFETTISILNVEFPSSLFLALLSIAPLLLFRVLGDSSSPSTVVETVITKDRRSVMKYKGPAPESSIQKSLNAAIHAPNHWLNEPWRFYRLGPKTRARLGELNPDKEKAFANVPDMFIVTCVPSMSMKTHSLDVSKVKWDGTWGKCALEDHAATSAAIQNMMLSLASNGVGSKWMTGAMGISPSLLLDLVNADPNDEHFMGVIFVGIPATPTNSMKVPKRKNGLGGGIVEFVE</sequence>
<name>A0A9W7FH94_9STRA</name>
<evidence type="ECO:0000313" key="2">
    <source>
        <dbReference type="EMBL" id="GMI12132.1"/>
    </source>
</evidence>